<dbReference type="KEGG" id="mgik:GO620_002730"/>
<dbReference type="Pfam" id="PF11827">
    <property type="entry name" value="DUF3347"/>
    <property type="match status" value="1"/>
</dbReference>
<dbReference type="AlphaFoldDB" id="A0A6I4IMG3"/>
<reference evidence="1 2" key="1">
    <citation type="submission" date="2020-12" db="EMBL/GenBank/DDBJ databases">
        <title>HMF7856_wgs.fasta genome submission.</title>
        <authorList>
            <person name="Kang H."/>
            <person name="Kim H."/>
            <person name="Joh K."/>
        </authorList>
    </citation>
    <scope>NUCLEOTIDE SEQUENCE [LARGE SCALE GENOMIC DNA]</scope>
    <source>
        <strain evidence="1 2">HMF7856</strain>
    </source>
</reference>
<dbReference type="EMBL" id="CP066775">
    <property type="protein sequence ID" value="QQL50390.1"/>
    <property type="molecule type" value="Genomic_DNA"/>
</dbReference>
<organism evidence="1 2">
    <name type="scientific">Mucilaginibacter ginkgonis</name>
    <dbReference type="NCBI Taxonomy" id="2682091"/>
    <lineage>
        <taxon>Bacteria</taxon>
        <taxon>Pseudomonadati</taxon>
        <taxon>Bacteroidota</taxon>
        <taxon>Sphingobacteriia</taxon>
        <taxon>Sphingobacteriales</taxon>
        <taxon>Sphingobacteriaceae</taxon>
        <taxon>Mucilaginibacter</taxon>
    </lineage>
</organism>
<gene>
    <name evidence="1" type="ORF">GO620_002730</name>
</gene>
<evidence type="ECO:0000313" key="1">
    <source>
        <dbReference type="EMBL" id="QQL50390.1"/>
    </source>
</evidence>
<keyword evidence="2" id="KW-1185">Reference proteome</keyword>
<dbReference type="InterPro" id="IPR021782">
    <property type="entry name" value="DUF3347"/>
</dbReference>
<name>A0A6I4IMG3_9SPHI</name>
<dbReference type="Proteomes" id="UP000429232">
    <property type="component" value="Chromosome"/>
</dbReference>
<evidence type="ECO:0000313" key="2">
    <source>
        <dbReference type="Proteomes" id="UP000429232"/>
    </source>
</evidence>
<dbReference type="RefSeq" id="WP_157522246.1">
    <property type="nucleotide sequence ID" value="NZ_CP066775.1"/>
</dbReference>
<sequence>MKYLFIALLLFAGISRTNAQQPADAANKMLTAYYGLKNALVADNTAEAKTQAKELLANISTFPADKLDAAQLKNWNTYKEKLEFDSRHISETAAIAHQREHFESLSKNMYQVVSALKLNNAAVYYQFCPMKKATWLSETAAIKNPYFGKQMLTCGKTTETIPAKK</sequence>
<accession>A0A6I4IMG3</accession>
<proteinExistence type="predicted"/>
<protein>
    <submittedName>
        <fullName evidence="1">DUF3347 domain-containing protein</fullName>
    </submittedName>
</protein>